<dbReference type="NCBIfam" id="TIGR01573">
    <property type="entry name" value="cas2"/>
    <property type="match status" value="1"/>
</dbReference>
<evidence type="ECO:0000256" key="7">
    <source>
        <dbReference type="ARBA" id="ARBA00022842"/>
    </source>
</evidence>
<evidence type="ECO:0000256" key="9">
    <source>
        <dbReference type="HAMAP-Rule" id="MF_01471"/>
    </source>
</evidence>
<sequence>MFDLPVETSRERRAYRQFVKYLTKEGFVRIQYSIYSKLIFNRGTLIHQMNKLKQEVPLNGTVQTLTVTEKQFSEMTYLVGEPPQGMIGLRTDRMIEL</sequence>
<dbReference type="Pfam" id="PF09827">
    <property type="entry name" value="CRISPR_Cas2"/>
    <property type="match status" value="1"/>
</dbReference>
<dbReference type="OrthoDB" id="9791737at2"/>
<keyword evidence="4" id="KW-0479">Metal-binding</keyword>
<keyword evidence="3 9" id="KW-0540">Nuclease</keyword>
<comment type="function">
    <text evidence="9">CRISPR (clustered regularly interspaced short palindromic repeat), is an adaptive immune system that provides protection against mobile genetic elements (viruses, transposable elements and conjugative plasmids). CRISPR clusters contain sequences complementary to antecedent mobile elements and target invading nucleic acids. CRISPR clusters are transcribed and processed into CRISPR RNA (crRNA). Functions as a ssRNA-specific endoribonuclease. Involved in the integration of spacer DNA into the CRISPR cassette.</text>
</comment>
<gene>
    <name evidence="9 10" type="primary">cas2</name>
    <name evidence="10" type="ORF">BHX94_09065</name>
</gene>
<dbReference type="InterPro" id="IPR021127">
    <property type="entry name" value="CRISPR_associated_Cas2"/>
</dbReference>
<comment type="caution">
    <text evidence="10">The sequence shown here is derived from an EMBL/GenBank/DDBJ whole genome shotgun (WGS) entry which is preliminary data.</text>
</comment>
<comment type="similarity">
    <text evidence="2 9">Belongs to the CRISPR-associated endoribonuclease Cas2 protein family.</text>
</comment>
<dbReference type="HAMAP" id="MF_01471">
    <property type="entry name" value="Cas2"/>
    <property type="match status" value="1"/>
</dbReference>
<dbReference type="GO" id="GO:0051607">
    <property type="term" value="P:defense response to virus"/>
    <property type="evidence" value="ECO:0007669"/>
    <property type="project" value="UniProtKB-UniRule"/>
</dbReference>
<evidence type="ECO:0000256" key="1">
    <source>
        <dbReference type="ARBA" id="ARBA00001946"/>
    </source>
</evidence>
<keyword evidence="5 9" id="KW-0255">Endonuclease</keyword>
<comment type="subunit">
    <text evidence="9">Homodimer, forms a heterotetramer with a Cas1 homodimer.</text>
</comment>
<dbReference type="AlphaFoldDB" id="A0A328A618"/>
<name>A0A328A618_9STAP</name>
<dbReference type="GO" id="GO:0016787">
    <property type="term" value="F:hydrolase activity"/>
    <property type="evidence" value="ECO:0007669"/>
    <property type="project" value="UniProtKB-KW"/>
</dbReference>
<evidence type="ECO:0000256" key="6">
    <source>
        <dbReference type="ARBA" id="ARBA00022801"/>
    </source>
</evidence>
<organism evidence="10 11">
    <name type="scientific">Macrococcoides bohemicum</name>
    <dbReference type="NCBI Taxonomy" id="1903056"/>
    <lineage>
        <taxon>Bacteria</taxon>
        <taxon>Bacillati</taxon>
        <taxon>Bacillota</taxon>
        <taxon>Bacilli</taxon>
        <taxon>Bacillales</taxon>
        <taxon>Staphylococcaceae</taxon>
        <taxon>Macrococcoides</taxon>
    </lineage>
</organism>
<keyword evidence="7" id="KW-0460">Magnesium</keyword>
<keyword evidence="8 9" id="KW-0051">Antiviral defense</keyword>
<evidence type="ECO:0000256" key="5">
    <source>
        <dbReference type="ARBA" id="ARBA00022759"/>
    </source>
</evidence>
<dbReference type="GO" id="GO:0043571">
    <property type="term" value="P:maintenance of CRISPR repeat elements"/>
    <property type="evidence" value="ECO:0007669"/>
    <property type="project" value="UniProtKB-UniRule"/>
</dbReference>
<comment type="caution">
    <text evidence="9">Lacks conserved residue(s) required for the propagation of feature annotation.</text>
</comment>
<evidence type="ECO:0000256" key="8">
    <source>
        <dbReference type="ARBA" id="ARBA00023118"/>
    </source>
</evidence>
<comment type="cofactor">
    <cofactor evidence="1">
        <name>Mg(2+)</name>
        <dbReference type="ChEBI" id="CHEBI:18420"/>
    </cofactor>
</comment>
<dbReference type="SUPFAM" id="SSF143430">
    <property type="entry name" value="TTP0101/SSO1404-like"/>
    <property type="match status" value="1"/>
</dbReference>
<reference evidence="10 11" key="1">
    <citation type="journal article" date="2018" name="Front. Microbiol.">
        <title>Description and Comparative Genomics of Macrococcus caseolyticus subsp. hominis subsp. nov., Macrococcus goetzii sp. nov., Macrococcus epidermidis sp. nov., and Macrococcus bohemicus sp. nov., Novel Macrococci From Human Clinical Material With Virulence Potential and Suspected Uptake of Foreign DNA by Natural Transformation.</title>
        <authorList>
            <person name="Maslanova I."/>
            <person name="Wertheimer Z."/>
            <person name="Sedlacek I."/>
            <person name="Svec P."/>
            <person name="Indrakova A."/>
            <person name="Kovarovic V."/>
            <person name="Schumann P."/>
            <person name="Sproer C."/>
            <person name="Kralova S."/>
            <person name="Sedo O."/>
            <person name="Kristofova L."/>
            <person name="Vrbovska V."/>
            <person name="Fuzik T."/>
            <person name="Petras P."/>
            <person name="Zdrahal Z."/>
            <person name="Ruzickova V."/>
            <person name="Doskar J."/>
            <person name="Pantucek R."/>
        </authorList>
    </citation>
    <scope>NUCLEOTIDE SEQUENCE [LARGE SCALE GENOMIC DNA]</scope>
    <source>
        <strain evidence="10 11">03/115</strain>
    </source>
</reference>
<dbReference type="InterPro" id="IPR019199">
    <property type="entry name" value="Virulence_VapD/CRISPR_Cas2"/>
</dbReference>
<dbReference type="EC" id="3.1.-.-" evidence="9"/>
<accession>A0A328A618</accession>
<dbReference type="GO" id="GO:0004521">
    <property type="term" value="F:RNA endonuclease activity"/>
    <property type="evidence" value="ECO:0007669"/>
    <property type="project" value="InterPro"/>
</dbReference>
<dbReference type="Proteomes" id="UP000249579">
    <property type="component" value="Unassembled WGS sequence"/>
</dbReference>
<dbReference type="GO" id="GO:0046872">
    <property type="term" value="F:metal ion binding"/>
    <property type="evidence" value="ECO:0007669"/>
    <property type="project" value="UniProtKB-KW"/>
</dbReference>
<proteinExistence type="inferred from homology"/>
<keyword evidence="6 9" id="KW-0378">Hydrolase</keyword>
<evidence type="ECO:0000256" key="2">
    <source>
        <dbReference type="ARBA" id="ARBA00009959"/>
    </source>
</evidence>
<evidence type="ECO:0000256" key="4">
    <source>
        <dbReference type="ARBA" id="ARBA00022723"/>
    </source>
</evidence>
<evidence type="ECO:0000256" key="3">
    <source>
        <dbReference type="ARBA" id="ARBA00022722"/>
    </source>
</evidence>
<protein>
    <recommendedName>
        <fullName evidence="9">CRISPR-associated endoribonuclease Cas2</fullName>
        <ecNumber evidence="9">3.1.-.-</ecNumber>
    </recommendedName>
</protein>
<evidence type="ECO:0000313" key="11">
    <source>
        <dbReference type="Proteomes" id="UP000249579"/>
    </source>
</evidence>
<evidence type="ECO:0000313" key="10">
    <source>
        <dbReference type="EMBL" id="RAK48918.1"/>
    </source>
</evidence>
<dbReference type="EMBL" id="PZJG01000006">
    <property type="protein sequence ID" value="RAK48918.1"/>
    <property type="molecule type" value="Genomic_DNA"/>
</dbReference>